<dbReference type="InterPro" id="IPR017900">
    <property type="entry name" value="4Fe4S_Fe_S_CS"/>
</dbReference>
<keyword evidence="2" id="KW-0411">Iron-sulfur</keyword>
<dbReference type="InterPro" id="IPR024185">
    <property type="entry name" value="FTHF_cligase-like_sf"/>
</dbReference>
<proteinExistence type="predicted"/>
<keyword evidence="3" id="KW-0677">Repeat</keyword>
<gene>
    <name evidence="6" type="ordered locus">Metbo_0978</name>
</gene>
<keyword evidence="2" id="KW-0004">4Fe-4S</keyword>
<dbReference type="PROSITE" id="PS51379">
    <property type="entry name" value="4FE4S_FER_2"/>
    <property type="match status" value="2"/>
</dbReference>
<dbReference type="InterPro" id="IPR004452">
    <property type="entry name" value="LutB/LldF"/>
</dbReference>
<dbReference type="SUPFAM" id="SSF100950">
    <property type="entry name" value="NagB/RpiA/CoA transferase-like"/>
    <property type="match status" value="1"/>
</dbReference>
<evidence type="ECO:0000313" key="6">
    <source>
        <dbReference type="EMBL" id="ADZ09225.1"/>
    </source>
</evidence>
<evidence type="ECO:0000256" key="1">
    <source>
        <dbReference type="ARBA" id="ARBA00022448"/>
    </source>
</evidence>
<keyword evidence="2" id="KW-0479">Metal-binding</keyword>
<dbReference type="HOGENOM" id="CLU_027059_3_0_2"/>
<dbReference type="PROSITE" id="PS00198">
    <property type="entry name" value="4FE4S_FER_1"/>
    <property type="match status" value="2"/>
</dbReference>
<dbReference type="Proteomes" id="UP000007490">
    <property type="component" value="Chromosome"/>
</dbReference>
<feature type="domain" description="4Fe-4S ferredoxin-type" evidence="5">
    <location>
        <begin position="338"/>
        <end position="369"/>
    </location>
</feature>
<dbReference type="GO" id="GO:0051539">
    <property type="term" value="F:4 iron, 4 sulfur cluster binding"/>
    <property type="evidence" value="ECO:0007669"/>
    <property type="project" value="UniProtKB-KW"/>
</dbReference>
<dbReference type="SUPFAM" id="SSF46548">
    <property type="entry name" value="alpha-helical ferredoxin"/>
    <property type="match status" value="1"/>
</dbReference>
<dbReference type="GO" id="GO:0006089">
    <property type="term" value="P:lactate metabolic process"/>
    <property type="evidence" value="ECO:0007669"/>
    <property type="project" value="InterPro"/>
</dbReference>
<dbReference type="EMBL" id="CP002551">
    <property type="protein sequence ID" value="ADZ09225.1"/>
    <property type="molecule type" value="Genomic_DNA"/>
</dbReference>
<evidence type="ECO:0000259" key="5">
    <source>
        <dbReference type="PROSITE" id="PS51379"/>
    </source>
</evidence>
<evidence type="ECO:0000256" key="4">
    <source>
        <dbReference type="ARBA" id="ARBA00022982"/>
    </source>
</evidence>
<evidence type="ECO:0000256" key="2">
    <source>
        <dbReference type="ARBA" id="ARBA00022485"/>
    </source>
</evidence>
<dbReference type="Gene3D" id="1.10.1060.10">
    <property type="entry name" value="Alpha-helical ferredoxin"/>
    <property type="match status" value="1"/>
</dbReference>
<organism evidence="6 7">
    <name type="scientific">Methanobacterium lacus (strain AL-21)</name>
    <dbReference type="NCBI Taxonomy" id="877455"/>
    <lineage>
        <taxon>Archaea</taxon>
        <taxon>Methanobacteriati</taxon>
        <taxon>Methanobacteriota</taxon>
        <taxon>Methanomada group</taxon>
        <taxon>Methanobacteria</taxon>
        <taxon>Methanobacteriales</taxon>
        <taxon>Methanobacteriaceae</taxon>
        <taxon>Methanobacterium</taxon>
    </lineage>
</organism>
<dbReference type="PANTHER" id="PTHR47153:SF2">
    <property type="entry name" value="LACTATE UTILIZATION PROTEIN B"/>
    <property type="match status" value="1"/>
</dbReference>
<accession>F0TC74</accession>
<dbReference type="Gene3D" id="3.40.50.10420">
    <property type="entry name" value="NagB/RpiA/CoA transferase-like"/>
    <property type="match status" value="1"/>
</dbReference>
<reference evidence="7" key="1">
    <citation type="submission" date="2011-02" db="EMBL/GenBank/DDBJ databases">
        <title>Complete sequence of Methanobacterium sp. AL-21.</title>
        <authorList>
            <consortium name="US DOE Joint Genome Institute"/>
            <person name="Lucas S."/>
            <person name="Copeland A."/>
            <person name="Lapidus A."/>
            <person name="Cheng J.-F."/>
            <person name="Goodwin L."/>
            <person name="Pitluck S."/>
            <person name="Chertkov O."/>
            <person name="Detter J.C."/>
            <person name="Han C."/>
            <person name="Tapia R."/>
            <person name="Land M."/>
            <person name="Hauser L."/>
            <person name="Kyrpides N."/>
            <person name="Ivanova N."/>
            <person name="Mikhailova N."/>
            <person name="Pagani I."/>
            <person name="Cadillo-Quiroz H."/>
            <person name="Imachi H."/>
            <person name="Zinder S."/>
            <person name="Liu W."/>
            <person name="Woyke T."/>
        </authorList>
    </citation>
    <scope>NUCLEOTIDE SEQUENCE [LARGE SCALE GENOMIC DNA]</scope>
    <source>
        <strain evidence="7">AL-21</strain>
    </source>
</reference>
<dbReference type="InterPro" id="IPR009051">
    <property type="entry name" value="Helical_ferredxn"/>
</dbReference>
<dbReference type="AlphaFoldDB" id="F0TC74"/>
<reference evidence="6 7" key="2">
    <citation type="journal article" date="2014" name="Int. J. Syst. Evol. Microbiol.">
        <title>Methanobacterium paludis sp. nov. and a novel strain of Methanobacterium lacus isolated from northern peatlands.</title>
        <authorList>
            <person name="Cadillo-Quiroz H."/>
            <person name="Brauer S.L."/>
            <person name="Goodson N."/>
            <person name="Yavitt J.B."/>
            <person name="Zinder S.H."/>
        </authorList>
    </citation>
    <scope>NUCLEOTIDE SEQUENCE [LARGE SCALE GENOMIC DNA]</scope>
    <source>
        <strain evidence="6 7">AL-21</strain>
    </source>
</reference>
<dbReference type="GO" id="GO:0016491">
    <property type="term" value="F:oxidoreductase activity"/>
    <property type="evidence" value="ECO:0007669"/>
    <property type="project" value="UniProtKB-ARBA"/>
</dbReference>
<dbReference type="InterPro" id="IPR003741">
    <property type="entry name" value="LUD_dom"/>
</dbReference>
<dbReference type="OrthoDB" id="23833at2157"/>
<name>F0TC74_METLA</name>
<dbReference type="GeneID" id="10277427"/>
<dbReference type="InterPro" id="IPR017896">
    <property type="entry name" value="4Fe4S_Fe-S-bd"/>
</dbReference>
<protein>
    <submittedName>
        <fullName evidence="6">Lactate utilization protein B/C</fullName>
    </submittedName>
</protein>
<keyword evidence="7" id="KW-1185">Reference proteome</keyword>
<dbReference type="RefSeq" id="WP_013644576.1">
    <property type="nucleotide sequence ID" value="NC_015216.1"/>
</dbReference>
<feature type="domain" description="4Fe-4S ferredoxin-type" evidence="5">
    <location>
        <begin position="285"/>
        <end position="319"/>
    </location>
</feature>
<dbReference type="Pfam" id="PF02589">
    <property type="entry name" value="LUD_dom"/>
    <property type="match status" value="1"/>
</dbReference>
<keyword evidence="4" id="KW-0249">Electron transport</keyword>
<keyword evidence="2" id="KW-0408">Iron</keyword>
<dbReference type="Pfam" id="PF13183">
    <property type="entry name" value="Fer4_8"/>
    <property type="match status" value="1"/>
</dbReference>
<dbReference type="KEGG" id="mel:Metbo_0978"/>
<dbReference type="InterPro" id="IPR037171">
    <property type="entry name" value="NagB/RpiA_transferase-like"/>
</dbReference>
<dbReference type="eggNOG" id="arCOG00335">
    <property type="taxonomic scope" value="Archaea"/>
</dbReference>
<dbReference type="PANTHER" id="PTHR47153">
    <property type="entry name" value="LACTATE UTILIZATION PROTEIN B"/>
    <property type="match status" value="1"/>
</dbReference>
<keyword evidence="1" id="KW-0813">Transport</keyword>
<evidence type="ECO:0000313" key="7">
    <source>
        <dbReference type="Proteomes" id="UP000007490"/>
    </source>
</evidence>
<dbReference type="STRING" id="877455.Metbo_0978"/>
<evidence type="ECO:0000256" key="3">
    <source>
        <dbReference type="ARBA" id="ARBA00022737"/>
    </source>
</evidence>
<sequence>MKQSEIKAMNRSFGILDGRKSNILHSKRTEELKERVNQIRKFSIDNMEELVSRGIEKLEENGVEVVTADKPEDALEAIYSIVHDQSIVAKSKSNTAGEIGLTEFLEFKGVSVIETDLGDRIVQLDPNSRPSHPIGPASHLRMDDIAVILSNHYGVDVEPEPRTILNTVKDDVVKNISKCSVGITGANSVAADDGSIVTVHNEGNISLVSMLDTHIILVGIDKFVETIEDAVSVVKLETIYASGKTVPAYMNIISSPSKTADIEQILLKNMYGSRRVVVVLLDNGRRKAVEEGGECLLCIGCGSCIVTCPIYNVVGNDFGYRRHLGGRGVVLSSFIDDEKTCKDSGLYLCTMCGQCTYECPVGVKTSELIKKLRNDAVIMGLACDEHRIIRENIKKKGSPF</sequence>